<reference evidence="2" key="1">
    <citation type="journal article" date="2019" name="Int. J. Syst. Evol. Microbiol.">
        <title>The Global Catalogue of Microorganisms (GCM) 10K type strain sequencing project: providing services to taxonomists for standard genome sequencing and annotation.</title>
        <authorList>
            <consortium name="The Broad Institute Genomics Platform"/>
            <consortium name="The Broad Institute Genome Sequencing Center for Infectious Disease"/>
            <person name="Wu L."/>
            <person name="Ma J."/>
        </authorList>
    </citation>
    <scope>NUCLEOTIDE SEQUENCE [LARGE SCALE GENOMIC DNA]</scope>
    <source>
        <strain evidence="2">JCM 32305</strain>
    </source>
</reference>
<keyword evidence="2" id="KW-1185">Reference proteome</keyword>
<comment type="caution">
    <text evidence="1">The sequence shown here is derived from an EMBL/GenBank/DDBJ whole genome shotgun (WGS) entry which is preliminary data.</text>
</comment>
<organism evidence="1 2">
    <name type="scientific">Shewanella ulleungensis</name>
    <dbReference type="NCBI Taxonomy" id="2282699"/>
    <lineage>
        <taxon>Bacteria</taxon>
        <taxon>Pseudomonadati</taxon>
        <taxon>Pseudomonadota</taxon>
        <taxon>Gammaproteobacteria</taxon>
        <taxon>Alteromonadales</taxon>
        <taxon>Shewanellaceae</taxon>
        <taxon>Shewanella</taxon>
    </lineage>
</organism>
<proteinExistence type="predicted"/>
<sequence>MAFVALYNEKHTWFSSAKGLTACSGAFLIDIGFTQLTNNNRNCIRTDPTRNLIKIQLYHTLIARNVSTVHDK</sequence>
<protein>
    <submittedName>
        <fullName evidence="1">Uncharacterized protein</fullName>
    </submittedName>
</protein>
<dbReference type="EMBL" id="BMQW01000007">
    <property type="protein sequence ID" value="GGP91820.1"/>
    <property type="molecule type" value="Genomic_DNA"/>
</dbReference>
<evidence type="ECO:0000313" key="1">
    <source>
        <dbReference type="EMBL" id="GGP91820.1"/>
    </source>
</evidence>
<name>A0ABQ2QTH9_9GAMM</name>
<dbReference type="Proteomes" id="UP000654004">
    <property type="component" value="Unassembled WGS sequence"/>
</dbReference>
<gene>
    <name evidence="1" type="ORF">GCM10009410_27280</name>
</gene>
<evidence type="ECO:0000313" key="2">
    <source>
        <dbReference type="Proteomes" id="UP000654004"/>
    </source>
</evidence>
<accession>A0ABQ2QTH9</accession>